<keyword evidence="2" id="KW-1185">Reference proteome</keyword>
<dbReference type="Proteomes" id="UP000600080">
    <property type="component" value="Unassembled WGS sequence"/>
</dbReference>
<accession>A0ABQ2JZ95</accession>
<evidence type="ECO:0000313" key="2">
    <source>
        <dbReference type="Proteomes" id="UP000600080"/>
    </source>
</evidence>
<protein>
    <submittedName>
        <fullName evidence="1">Uncharacterized protein</fullName>
    </submittedName>
</protein>
<gene>
    <name evidence="1" type="ORF">GCM10012285_60220</name>
</gene>
<name>A0ABQ2JZ95_9ACTN</name>
<proteinExistence type="predicted"/>
<dbReference type="EMBL" id="BMND01000041">
    <property type="protein sequence ID" value="GGN61390.1"/>
    <property type="molecule type" value="Genomic_DNA"/>
</dbReference>
<evidence type="ECO:0000313" key="1">
    <source>
        <dbReference type="EMBL" id="GGN61390.1"/>
    </source>
</evidence>
<organism evidence="1 2">
    <name type="scientific">Streptomyces kronopolitis</name>
    <dbReference type="NCBI Taxonomy" id="1612435"/>
    <lineage>
        <taxon>Bacteria</taxon>
        <taxon>Bacillati</taxon>
        <taxon>Actinomycetota</taxon>
        <taxon>Actinomycetes</taxon>
        <taxon>Kitasatosporales</taxon>
        <taxon>Streptomycetaceae</taxon>
        <taxon>Streptomyces</taxon>
    </lineage>
</organism>
<reference evidence="2" key="1">
    <citation type="journal article" date="2019" name="Int. J. Syst. Evol. Microbiol.">
        <title>The Global Catalogue of Microorganisms (GCM) 10K type strain sequencing project: providing services to taxonomists for standard genome sequencing and annotation.</title>
        <authorList>
            <consortium name="The Broad Institute Genomics Platform"/>
            <consortium name="The Broad Institute Genome Sequencing Center for Infectious Disease"/>
            <person name="Wu L."/>
            <person name="Ma J."/>
        </authorList>
    </citation>
    <scope>NUCLEOTIDE SEQUENCE [LARGE SCALE GENOMIC DNA]</scope>
    <source>
        <strain evidence="2">CGMCC 4.7323</strain>
    </source>
</reference>
<sequence length="97" mass="11064">MPTFETLPRFTTDLQHLTPDQRHAFRQAVTAFVHDLRTGGPFRSGLRVKGVRRASGIFELTWAQNGRATWSYGQEQLPAARHVVWRRIGTHAILTNP</sequence>
<comment type="caution">
    <text evidence="1">The sequence shown here is derived from an EMBL/GenBank/DDBJ whole genome shotgun (WGS) entry which is preliminary data.</text>
</comment>
<dbReference type="GeneID" id="301551700"/>
<dbReference type="RefSeq" id="WP_189103417.1">
    <property type="nucleotide sequence ID" value="NZ_BMND01000041.1"/>
</dbReference>